<dbReference type="AlphaFoldDB" id="A0A7J6SBA1"/>
<evidence type="ECO:0000256" key="1">
    <source>
        <dbReference type="ARBA" id="ARBA00004141"/>
    </source>
</evidence>
<feature type="domain" description="Amino acid transporter transmembrane" evidence="6">
    <location>
        <begin position="21"/>
        <end position="111"/>
    </location>
</feature>
<sequence length="115" mass="12823">RYGVSDEVPSNMVSPVNGWTSMMAAINTYTFAYCNQPNVPEVYIQVRDPTPRRFLPVVAWTIFICFSVYGTIGVMCFFAFGMNLESSVIVNMGQYISQGDVMVCMAFALMCITVV</sequence>
<evidence type="ECO:0000259" key="6">
    <source>
        <dbReference type="Pfam" id="PF01490"/>
    </source>
</evidence>
<dbReference type="PANTHER" id="PTHR22950">
    <property type="entry name" value="AMINO ACID TRANSPORTER"/>
    <property type="match status" value="1"/>
</dbReference>
<comment type="caution">
    <text evidence="7">The sequence shown here is derived from an EMBL/GenBank/DDBJ whole genome shotgun (WGS) entry which is preliminary data.</text>
</comment>
<dbReference type="InterPro" id="IPR013057">
    <property type="entry name" value="AA_transpt_TM"/>
</dbReference>
<evidence type="ECO:0000313" key="7">
    <source>
        <dbReference type="EMBL" id="KAF4730011.1"/>
    </source>
</evidence>
<proteinExistence type="predicted"/>
<keyword evidence="4 5" id="KW-0472">Membrane</keyword>
<dbReference type="Proteomes" id="UP000574390">
    <property type="component" value="Unassembled WGS sequence"/>
</dbReference>
<evidence type="ECO:0000256" key="2">
    <source>
        <dbReference type="ARBA" id="ARBA00022692"/>
    </source>
</evidence>
<evidence type="ECO:0000313" key="8">
    <source>
        <dbReference type="Proteomes" id="UP000574390"/>
    </source>
</evidence>
<keyword evidence="3 5" id="KW-1133">Transmembrane helix</keyword>
<dbReference type="GO" id="GO:0015179">
    <property type="term" value="F:L-amino acid transmembrane transporter activity"/>
    <property type="evidence" value="ECO:0007669"/>
    <property type="project" value="TreeGrafter"/>
</dbReference>
<feature type="non-terminal residue" evidence="7">
    <location>
        <position position="115"/>
    </location>
</feature>
<feature type="transmembrane region" description="Helical" evidence="5">
    <location>
        <begin position="57"/>
        <end position="80"/>
    </location>
</feature>
<accession>A0A7J6SBA1</accession>
<organism evidence="7 8">
    <name type="scientific">Perkinsus olseni</name>
    <name type="common">Perkinsus atlanticus</name>
    <dbReference type="NCBI Taxonomy" id="32597"/>
    <lineage>
        <taxon>Eukaryota</taxon>
        <taxon>Sar</taxon>
        <taxon>Alveolata</taxon>
        <taxon>Perkinsozoa</taxon>
        <taxon>Perkinsea</taxon>
        <taxon>Perkinsida</taxon>
        <taxon>Perkinsidae</taxon>
        <taxon>Perkinsus</taxon>
    </lineage>
</organism>
<feature type="non-terminal residue" evidence="7">
    <location>
        <position position="1"/>
    </location>
</feature>
<dbReference type="Pfam" id="PF01490">
    <property type="entry name" value="Aa_trans"/>
    <property type="match status" value="1"/>
</dbReference>
<name>A0A7J6SBA1_PEROL</name>
<reference evidence="7 8" key="1">
    <citation type="submission" date="2020-04" db="EMBL/GenBank/DDBJ databases">
        <title>Perkinsus olseni comparative genomics.</title>
        <authorList>
            <person name="Bogema D.R."/>
        </authorList>
    </citation>
    <scope>NUCLEOTIDE SEQUENCE [LARGE SCALE GENOMIC DNA]</scope>
    <source>
        <strain evidence="7">ATCC PRA-205</strain>
    </source>
</reference>
<evidence type="ECO:0000256" key="5">
    <source>
        <dbReference type="SAM" id="Phobius"/>
    </source>
</evidence>
<dbReference type="GO" id="GO:0016020">
    <property type="term" value="C:membrane"/>
    <property type="evidence" value="ECO:0007669"/>
    <property type="project" value="UniProtKB-SubCell"/>
</dbReference>
<evidence type="ECO:0000256" key="3">
    <source>
        <dbReference type="ARBA" id="ARBA00022989"/>
    </source>
</evidence>
<keyword evidence="2 5" id="KW-0812">Transmembrane</keyword>
<dbReference type="EMBL" id="JABANM010016092">
    <property type="protein sequence ID" value="KAF4730011.1"/>
    <property type="molecule type" value="Genomic_DNA"/>
</dbReference>
<comment type="subcellular location">
    <subcellularLocation>
        <location evidence="1">Membrane</location>
        <topology evidence="1">Multi-pass membrane protein</topology>
    </subcellularLocation>
</comment>
<evidence type="ECO:0000256" key="4">
    <source>
        <dbReference type="ARBA" id="ARBA00023136"/>
    </source>
</evidence>
<protein>
    <submittedName>
        <fullName evidence="7">Solute carrier 38 member</fullName>
    </submittedName>
</protein>
<gene>
    <name evidence="7" type="primary">AAT28_11</name>
    <name evidence="7" type="ORF">FOZ62_020444</name>
</gene>